<dbReference type="SMART" id="SM00382">
    <property type="entry name" value="AAA"/>
    <property type="match status" value="1"/>
</dbReference>
<dbReference type="InterPro" id="IPR003439">
    <property type="entry name" value="ABC_transporter-like_ATP-bd"/>
</dbReference>
<dbReference type="InterPro" id="IPR003593">
    <property type="entry name" value="AAA+_ATPase"/>
</dbReference>
<dbReference type="OrthoDB" id="9804259at2"/>
<dbReference type="GO" id="GO:0140359">
    <property type="term" value="F:ABC-type transporter activity"/>
    <property type="evidence" value="ECO:0007669"/>
    <property type="project" value="InterPro"/>
</dbReference>
<dbReference type="InParanoid" id="A0A3M0CGQ3"/>
<dbReference type="EMBL" id="REFR01000011">
    <property type="protein sequence ID" value="RMB08125.1"/>
    <property type="molecule type" value="Genomic_DNA"/>
</dbReference>
<evidence type="ECO:0000256" key="7">
    <source>
        <dbReference type="ARBA" id="ARBA00023136"/>
    </source>
</evidence>
<dbReference type="InterPro" id="IPR027417">
    <property type="entry name" value="P-loop_NTPase"/>
</dbReference>
<dbReference type="PANTHER" id="PTHR24221:SF402">
    <property type="entry name" value="IRON-SULFUR CLUSTERS TRANSPORTER ABCB7, MITOCHONDRIAL"/>
    <property type="match status" value="1"/>
</dbReference>
<name>A0A3M0CGQ3_9PROT</name>
<feature type="domain" description="ABC transmembrane type-1" evidence="11">
    <location>
        <begin position="39"/>
        <end position="332"/>
    </location>
</feature>
<evidence type="ECO:0000256" key="3">
    <source>
        <dbReference type="ARBA" id="ARBA00022692"/>
    </source>
</evidence>
<proteinExistence type="predicted"/>
<keyword evidence="7 9" id="KW-0472">Membrane</keyword>
<feature type="transmembrane region" description="Helical" evidence="9">
    <location>
        <begin position="268"/>
        <end position="294"/>
    </location>
</feature>
<keyword evidence="4" id="KW-0547">Nucleotide-binding</keyword>
<dbReference type="GO" id="GO:0016887">
    <property type="term" value="F:ATP hydrolysis activity"/>
    <property type="evidence" value="ECO:0007669"/>
    <property type="project" value="InterPro"/>
</dbReference>
<feature type="transmembrane region" description="Helical" evidence="9">
    <location>
        <begin position="38"/>
        <end position="59"/>
    </location>
</feature>
<keyword evidence="6 9" id="KW-1133">Transmembrane helix</keyword>
<dbReference type="PROSITE" id="PS00211">
    <property type="entry name" value="ABC_TRANSPORTER_1"/>
    <property type="match status" value="1"/>
</dbReference>
<dbReference type="GO" id="GO:0005886">
    <property type="term" value="C:plasma membrane"/>
    <property type="evidence" value="ECO:0007669"/>
    <property type="project" value="UniProtKB-SubCell"/>
</dbReference>
<dbReference type="InterPro" id="IPR036640">
    <property type="entry name" value="ABC1_TM_sf"/>
</dbReference>
<sequence>MSSDADTASDIAKSHWYTVKSLAPYLWAPGRGDLRLRVVLALGCLILAKVIGVFTPFLLKDAVDALTGEGGGVAPDMETVVLAVPVALIVGYGMARVLALFFAELRDAVFVKVGQNALRNVALQTFRHLHGLSLAYHLERKTGGLSRIIERGTRGIDFLLRFMLFNILPTLLEIVLISVIFWINFGFLYALITFVGLTSYILFTFYVTDWRLKFRRDMNEQDTKANTKAIDSLLNYETVKYFTNEDHEADRFNVALERYERAAVKSQVSLTFLNVGQGIIIAAGLVAVLWMAAVGVVEGRFTIGEFVLVNSLLIQIYQPLNFLGFVYREIKQSLTDMEKMFEVIRTGADIEDAPDAKPLAVNGGTVTFENVFFHYSPDRPILKDISFTVPAGKTTAVVGASGAGKSTLSRILFRFYDVAGGRILIDGQDIRGLTQKSLRRAIGVVPQDTVLFNDTIGYNIRYGRPDATEEQVEEAARLAQVHRFIAELPEGYETSVGERGLKLSGGEKQRIAIARTILKNPPILLLDEATSALDSHTERDIQAALDHVSHGRTTIVIAHRLSTVVGADEILVLDKGDIIERGTHDALMAKGGRYHDMWQKQQEATEAREKLVALADSGDTDSASPVDGSVDARRKNPAQLI</sequence>
<evidence type="ECO:0000256" key="2">
    <source>
        <dbReference type="ARBA" id="ARBA00022448"/>
    </source>
</evidence>
<accession>A0A3M0CGQ3</accession>
<dbReference type="SUPFAM" id="SSF52540">
    <property type="entry name" value="P-loop containing nucleoside triphosphate hydrolases"/>
    <property type="match status" value="1"/>
</dbReference>
<dbReference type="InterPro" id="IPR011527">
    <property type="entry name" value="ABC1_TM_dom"/>
</dbReference>
<dbReference type="PROSITE" id="PS50893">
    <property type="entry name" value="ABC_TRANSPORTER_2"/>
    <property type="match status" value="1"/>
</dbReference>
<organism evidence="12 13">
    <name type="scientific">Eilatimonas milleporae</name>
    <dbReference type="NCBI Taxonomy" id="911205"/>
    <lineage>
        <taxon>Bacteria</taxon>
        <taxon>Pseudomonadati</taxon>
        <taxon>Pseudomonadota</taxon>
        <taxon>Alphaproteobacteria</taxon>
        <taxon>Kordiimonadales</taxon>
        <taxon>Kordiimonadaceae</taxon>
        <taxon>Eilatimonas</taxon>
    </lineage>
</organism>
<dbReference type="Gene3D" id="1.20.1560.10">
    <property type="entry name" value="ABC transporter type 1, transmembrane domain"/>
    <property type="match status" value="1"/>
</dbReference>
<comment type="caution">
    <text evidence="12">The sequence shown here is derived from an EMBL/GenBank/DDBJ whole genome shotgun (WGS) entry which is preliminary data.</text>
</comment>
<dbReference type="Pfam" id="PF00005">
    <property type="entry name" value="ABC_tran"/>
    <property type="match status" value="1"/>
</dbReference>
<evidence type="ECO:0000313" key="12">
    <source>
        <dbReference type="EMBL" id="RMB08125.1"/>
    </source>
</evidence>
<protein>
    <submittedName>
        <fullName evidence="12">ATP-binding cassette subfamily B protein</fullName>
    </submittedName>
</protein>
<dbReference type="Gene3D" id="3.40.50.300">
    <property type="entry name" value="P-loop containing nucleotide triphosphate hydrolases"/>
    <property type="match status" value="1"/>
</dbReference>
<dbReference type="SUPFAM" id="SSF90123">
    <property type="entry name" value="ABC transporter transmembrane region"/>
    <property type="match status" value="1"/>
</dbReference>
<dbReference type="AlphaFoldDB" id="A0A3M0CGQ3"/>
<dbReference type="Proteomes" id="UP000271227">
    <property type="component" value="Unassembled WGS sequence"/>
</dbReference>
<keyword evidence="2" id="KW-0813">Transport</keyword>
<evidence type="ECO:0000313" key="13">
    <source>
        <dbReference type="Proteomes" id="UP000271227"/>
    </source>
</evidence>
<keyword evidence="13" id="KW-1185">Reference proteome</keyword>
<evidence type="ECO:0000256" key="9">
    <source>
        <dbReference type="SAM" id="Phobius"/>
    </source>
</evidence>
<dbReference type="Pfam" id="PF00664">
    <property type="entry name" value="ABC_membrane"/>
    <property type="match status" value="1"/>
</dbReference>
<dbReference type="PROSITE" id="PS50929">
    <property type="entry name" value="ABC_TM1F"/>
    <property type="match status" value="1"/>
</dbReference>
<dbReference type="FunFam" id="3.40.50.300:FF:000186">
    <property type="entry name" value="ATP-binding cassette sub-family B member 7, mitochondrial"/>
    <property type="match status" value="1"/>
</dbReference>
<evidence type="ECO:0000256" key="8">
    <source>
        <dbReference type="SAM" id="MobiDB-lite"/>
    </source>
</evidence>
<feature type="region of interest" description="Disordered" evidence="8">
    <location>
        <begin position="615"/>
        <end position="641"/>
    </location>
</feature>
<dbReference type="PANTHER" id="PTHR24221">
    <property type="entry name" value="ATP-BINDING CASSETTE SUB-FAMILY B"/>
    <property type="match status" value="1"/>
</dbReference>
<evidence type="ECO:0000259" key="11">
    <source>
        <dbReference type="PROSITE" id="PS50929"/>
    </source>
</evidence>
<evidence type="ECO:0000256" key="5">
    <source>
        <dbReference type="ARBA" id="ARBA00022840"/>
    </source>
</evidence>
<evidence type="ECO:0000256" key="4">
    <source>
        <dbReference type="ARBA" id="ARBA00022741"/>
    </source>
</evidence>
<feature type="transmembrane region" description="Helical" evidence="9">
    <location>
        <begin position="187"/>
        <end position="208"/>
    </location>
</feature>
<feature type="transmembrane region" description="Helical" evidence="9">
    <location>
        <begin position="79"/>
        <end position="102"/>
    </location>
</feature>
<dbReference type="GO" id="GO:0006879">
    <property type="term" value="P:intracellular iron ion homeostasis"/>
    <property type="evidence" value="ECO:0007669"/>
    <property type="project" value="TreeGrafter"/>
</dbReference>
<evidence type="ECO:0000259" key="10">
    <source>
        <dbReference type="PROSITE" id="PS50893"/>
    </source>
</evidence>
<evidence type="ECO:0000256" key="1">
    <source>
        <dbReference type="ARBA" id="ARBA00004651"/>
    </source>
</evidence>
<dbReference type="CDD" id="cd18582">
    <property type="entry name" value="ABC_6TM_ATM1_ABCB7"/>
    <property type="match status" value="1"/>
</dbReference>
<keyword evidence="3 9" id="KW-0812">Transmembrane</keyword>
<dbReference type="GO" id="GO:0005524">
    <property type="term" value="F:ATP binding"/>
    <property type="evidence" value="ECO:0007669"/>
    <property type="project" value="UniProtKB-KW"/>
</dbReference>
<dbReference type="InterPro" id="IPR017871">
    <property type="entry name" value="ABC_transporter-like_CS"/>
</dbReference>
<dbReference type="CDD" id="cd03253">
    <property type="entry name" value="ABCC_ATM1_transporter"/>
    <property type="match status" value="1"/>
</dbReference>
<reference evidence="12 13" key="1">
    <citation type="submission" date="2018-10" db="EMBL/GenBank/DDBJ databases">
        <title>Genomic Encyclopedia of Archaeal and Bacterial Type Strains, Phase II (KMG-II): from individual species to whole genera.</title>
        <authorList>
            <person name="Goeker M."/>
        </authorList>
    </citation>
    <scope>NUCLEOTIDE SEQUENCE [LARGE SCALE GENOMIC DNA]</scope>
    <source>
        <strain evidence="12 13">DSM 25217</strain>
    </source>
</reference>
<feature type="domain" description="ABC transporter" evidence="10">
    <location>
        <begin position="366"/>
        <end position="600"/>
    </location>
</feature>
<comment type="subcellular location">
    <subcellularLocation>
        <location evidence="1">Cell membrane</location>
        <topology evidence="1">Multi-pass membrane protein</topology>
    </subcellularLocation>
</comment>
<dbReference type="InterPro" id="IPR039421">
    <property type="entry name" value="Type_1_exporter"/>
</dbReference>
<keyword evidence="5 12" id="KW-0067">ATP-binding</keyword>
<evidence type="ECO:0000256" key="6">
    <source>
        <dbReference type="ARBA" id="ARBA00022989"/>
    </source>
</evidence>
<dbReference type="RefSeq" id="WP_121938867.1">
    <property type="nucleotide sequence ID" value="NZ_REFR01000011.1"/>
</dbReference>
<gene>
    <name evidence="12" type="ORF">BXY39_2221</name>
</gene>
<feature type="transmembrane region" description="Helical" evidence="9">
    <location>
        <begin position="158"/>
        <end position="181"/>
    </location>
</feature>